<protein>
    <submittedName>
        <fullName evidence="2">Uncharacterized protein</fullName>
    </submittedName>
</protein>
<dbReference type="EMBL" id="BMKA01000003">
    <property type="protein sequence ID" value="GGA23504.1"/>
    <property type="molecule type" value="Genomic_DNA"/>
</dbReference>
<dbReference type="AlphaFoldDB" id="A0A916VR93"/>
<evidence type="ECO:0000313" key="2">
    <source>
        <dbReference type="EMBL" id="GGA23504.1"/>
    </source>
</evidence>
<dbReference type="Pfam" id="PF20082">
    <property type="entry name" value="DUF6476"/>
    <property type="match status" value="1"/>
</dbReference>
<sequence length="89" mass="9648">MRFLRRLVTILTATMILGLLAIFAVLVMRFSTDSGLAMPDSITLPDGTNATAFTQGGDWYAIVTAQNTILIFDRTTGALRQTVQIKPGS</sequence>
<dbReference type="InterPro" id="IPR045519">
    <property type="entry name" value="DUF6476"/>
</dbReference>
<name>A0A916VR93_9RHOB</name>
<comment type="caution">
    <text evidence="2">The sequence shown here is derived from an EMBL/GenBank/DDBJ whole genome shotgun (WGS) entry which is preliminary data.</text>
</comment>
<proteinExistence type="predicted"/>
<keyword evidence="3" id="KW-1185">Reference proteome</keyword>
<dbReference type="Proteomes" id="UP000628017">
    <property type="component" value="Unassembled WGS sequence"/>
</dbReference>
<reference evidence="2" key="1">
    <citation type="journal article" date="2014" name="Int. J. Syst. Evol. Microbiol.">
        <title>Complete genome sequence of Corynebacterium casei LMG S-19264T (=DSM 44701T), isolated from a smear-ripened cheese.</title>
        <authorList>
            <consortium name="US DOE Joint Genome Institute (JGI-PGF)"/>
            <person name="Walter F."/>
            <person name="Albersmeier A."/>
            <person name="Kalinowski J."/>
            <person name="Ruckert C."/>
        </authorList>
    </citation>
    <scope>NUCLEOTIDE SEQUENCE</scope>
    <source>
        <strain evidence="2">CGMCC 1.15880</strain>
    </source>
</reference>
<keyword evidence="1" id="KW-0472">Membrane</keyword>
<gene>
    <name evidence="2" type="ORF">GCM10011498_25490</name>
</gene>
<evidence type="ECO:0000313" key="3">
    <source>
        <dbReference type="Proteomes" id="UP000628017"/>
    </source>
</evidence>
<organism evidence="2 3">
    <name type="scientific">Neptunicoccus cionae</name>
    <dbReference type="NCBI Taxonomy" id="2035344"/>
    <lineage>
        <taxon>Bacteria</taxon>
        <taxon>Pseudomonadati</taxon>
        <taxon>Pseudomonadota</taxon>
        <taxon>Alphaproteobacteria</taxon>
        <taxon>Rhodobacterales</taxon>
        <taxon>Paracoccaceae</taxon>
        <taxon>Neptunicoccus</taxon>
    </lineage>
</organism>
<keyword evidence="1" id="KW-1133">Transmembrane helix</keyword>
<feature type="transmembrane region" description="Helical" evidence="1">
    <location>
        <begin position="7"/>
        <end position="30"/>
    </location>
</feature>
<reference evidence="2" key="2">
    <citation type="submission" date="2020-09" db="EMBL/GenBank/DDBJ databases">
        <authorList>
            <person name="Sun Q."/>
            <person name="Zhou Y."/>
        </authorList>
    </citation>
    <scope>NUCLEOTIDE SEQUENCE</scope>
    <source>
        <strain evidence="2">CGMCC 1.15880</strain>
    </source>
</reference>
<accession>A0A916VR93</accession>
<evidence type="ECO:0000256" key="1">
    <source>
        <dbReference type="SAM" id="Phobius"/>
    </source>
</evidence>
<keyword evidence="1" id="KW-0812">Transmembrane</keyword>